<evidence type="ECO:0000313" key="2">
    <source>
        <dbReference type="EMBL" id="KAL2800611.1"/>
    </source>
</evidence>
<sequence length="512" mass="58199">MAENIKHTFVNYDLSHPRPTQAQRQTVSAFIGKHFRNRSAPARRAQPAAPYLDDRRPLYLSPRPSTRSDSGQVFRQWRMRRLIKQGGKQQAYQETGAGSEILETSRPRSNNGNLLPRPVVECLVPGYPTEHRQKIFHTLDFLTYYLIPRVTHWGQGPNPSMRCWMQMICGDITLFDSVAVWAHGVRTTTLEDNDTPSITVLWHMARALKGLQAKISTEKVAVWTSNETILATFYLMDGAAKFGSYSEFRAHCLGFLQMMRLRARAVSTRLEDLYVMQAAALVEGTEMASRLRLEMIQDGHRQPLNQEPIITVTFSMGMPRPDEALQVEIDSLPAGFRDLAATGNLSIAFILLLKEQFQQPDTMIEAERQTEGIRKAWLLANQSHNAVEELACLGVVAFITWHSAQIKFFPERSLLDRVKKVGRQVGSLSQAGPSCYRELRAWVVLTSAEIASTVGATLKQHARDMMMELLVEERWIGSWSDLEGVVKGHLWNTKALAVWKSYWMSYHNLREV</sequence>
<keyword evidence="3" id="KW-1185">Reference proteome</keyword>
<proteinExistence type="predicted"/>
<evidence type="ECO:0000256" key="1">
    <source>
        <dbReference type="SAM" id="MobiDB-lite"/>
    </source>
</evidence>
<name>A0ABR4GP13_9EURO</name>
<evidence type="ECO:0000313" key="3">
    <source>
        <dbReference type="Proteomes" id="UP001610563"/>
    </source>
</evidence>
<dbReference type="Proteomes" id="UP001610563">
    <property type="component" value="Unassembled WGS sequence"/>
</dbReference>
<feature type="region of interest" description="Disordered" evidence="1">
    <location>
        <begin position="85"/>
        <end position="113"/>
    </location>
</feature>
<gene>
    <name evidence="2" type="ORF">BJX66DRAFT_291182</name>
</gene>
<organism evidence="2 3">
    <name type="scientific">Aspergillus keveii</name>
    <dbReference type="NCBI Taxonomy" id="714993"/>
    <lineage>
        <taxon>Eukaryota</taxon>
        <taxon>Fungi</taxon>
        <taxon>Dikarya</taxon>
        <taxon>Ascomycota</taxon>
        <taxon>Pezizomycotina</taxon>
        <taxon>Eurotiomycetes</taxon>
        <taxon>Eurotiomycetidae</taxon>
        <taxon>Eurotiales</taxon>
        <taxon>Aspergillaceae</taxon>
        <taxon>Aspergillus</taxon>
        <taxon>Aspergillus subgen. Nidulantes</taxon>
    </lineage>
</organism>
<dbReference type="EMBL" id="JBFTWV010000003">
    <property type="protein sequence ID" value="KAL2800611.1"/>
    <property type="molecule type" value="Genomic_DNA"/>
</dbReference>
<comment type="caution">
    <text evidence="2">The sequence shown here is derived from an EMBL/GenBank/DDBJ whole genome shotgun (WGS) entry which is preliminary data.</text>
</comment>
<feature type="compositionally biased region" description="Low complexity" evidence="1">
    <location>
        <begin position="38"/>
        <end position="50"/>
    </location>
</feature>
<protein>
    <submittedName>
        <fullName evidence="2">Uncharacterized protein</fullName>
    </submittedName>
</protein>
<reference evidence="2 3" key="1">
    <citation type="submission" date="2024-07" db="EMBL/GenBank/DDBJ databases">
        <title>Section-level genome sequencing and comparative genomics of Aspergillus sections Usti and Cavernicolus.</title>
        <authorList>
            <consortium name="Lawrence Berkeley National Laboratory"/>
            <person name="Nybo J.L."/>
            <person name="Vesth T.C."/>
            <person name="Theobald S."/>
            <person name="Frisvad J.C."/>
            <person name="Larsen T.O."/>
            <person name="Kjaerboelling I."/>
            <person name="Rothschild-Mancinelli K."/>
            <person name="Lyhne E.K."/>
            <person name="Kogle M.E."/>
            <person name="Barry K."/>
            <person name="Clum A."/>
            <person name="Na H."/>
            <person name="Ledsgaard L."/>
            <person name="Lin J."/>
            <person name="Lipzen A."/>
            <person name="Kuo A."/>
            <person name="Riley R."/>
            <person name="Mondo S."/>
            <person name="Labutti K."/>
            <person name="Haridas S."/>
            <person name="Pangalinan J."/>
            <person name="Salamov A.A."/>
            <person name="Simmons B.A."/>
            <person name="Magnuson J.K."/>
            <person name="Chen J."/>
            <person name="Drula E."/>
            <person name="Henrissat B."/>
            <person name="Wiebenga A."/>
            <person name="Lubbers R.J."/>
            <person name="Gomes A.C."/>
            <person name="Makela M.R."/>
            <person name="Stajich J."/>
            <person name="Grigoriev I.V."/>
            <person name="Mortensen U.H."/>
            <person name="De Vries R.P."/>
            <person name="Baker S.E."/>
            <person name="Andersen M.R."/>
        </authorList>
    </citation>
    <scope>NUCLEOTIDE SEQUENCE [LARGE SCALE GENOMIC DNA]</scope>
    <source>
        <strain evidence="2 3">CBS 209.92</strain>
    </source>
</reference>
<feature type="region of interest" description="Disordered" evidence="1">
    <location>
        <begin position="38"/>
        <end position="71"/>
    </location>
</feature>
<accession>A0ABR4GP13</accession>